<dbReference type="EMBL" id="CP034208">
    <property type="protein sequence ID" value="QBZ61988.1"/>
    <property type="molecule type" value="Genomic_DNA"/>
</dbReference>
<dbReference type="SUPFAM" id="SSF53474">
    <property type="entry name" value="alpha/beta-Hydrolases"/>
    <property type="match status" value="1"/>
</dbReference>
<gene>
    <name evidence="1" type="ORF">PoMZ_10862</name>
</gene>
<dbReference type="Proteomes" id="UP000294847">
    <property type="component" value="Chromosome 5"/>
</dbReference>
<dbReference type="Gene3D" id="3.40.50.1820">
    <property type="entry name" value="alpha/beta hydrolase"/>
    <property type="match status" value="1"/>
</dbReference>
<proteinExistence type="predicted"/>
<sequence length="415" mass="46446">MSSTHFHVVKHTIDASHIRQYPRATANSQEEVLKLVIKQYIPKNNPDPQPGDVTIIGAEGGGVPKELYEPIWDDILDQASAHGFRIRSIWMADMAWQGESGLFNKGKLGNDPSWADAERDIYQMINHFRLPAPMVGIGHSLGAAVLAGVSLLHPRLFQSVLILEPIVGVWDCEANGTAVMLHSATRHDHFPSRDAARAFFSKHPFYETWDPRIFERWLHYGLQDDPDAKPGSGAVSLVTPRDQEVFSFLRPIAQRLSKDGSALELDESRIQDFPFKERRPDEDYFYQPAAARIYHMLQHVRPSVFYVFGGASPANPPPAIEDLLARTGSGLGGSGGVAAGRVGHHVVEGFGHLMPMERPKECAQHCAAWIGSEMSRWKKEEQAELQVWWSKPYAEKCVLTDQVMTWLSEGRPSKL</sequence>
<dbReference type="InterPro" id="IPR029058">
    <property type="entry name" value="AB_hydrolase_fold"/>
</dbReference>
<dbReference type="AlphaFoldDB" id="A0A4V1C733"/>
<protein>
    <submittedName>
        <fullName evidence="1">Uncharacterized protein</fullName>
    </submittedName>
</protein>
<organism evidence="1 2">
    <name type="scientific">Pyricularia oryzae</name>
    <name type="common">Rice blast fungus</name>
    <name type="synonym">Magnaporthe oryzae</name>
    <dbReference type="NCBI Taxonomy" id="318829"/>
    <lineage>
        <taxon>Eukaryota</taxon>
        <taxon>Fungi</taxon>
        <taxon>Dikarya</taxon>
        <taxon>Ascomycota</taxon>
        <taxon>Pezizomycotina</taxon>
        <taxon>Sordariomycetes</taxon>
        <taxon>Sordariomycetidae</taxon>
        <taxon>Magnaporthales</taxon>
        <taxon>Pyriculariaceae</taxon>
        <taxon>Pyricularia</taxon>
    </lineage>
</organism>
<accession>A0A4V1C733</accession>
<evidence type="ECO:0000313" key="2">
    <source>
        <dbReference type="Proteomes" id="UP000294847"/>
    </source>
</evidence>
<reference evidence="1 2" key="1">
    <citation type="journal article" date="2019" name="Mol. Biol. Evol.">
        <title>Blast fungal genomes show frequent chromosomal changes, gene gains and losses, and effector gene turnover.</title>
        <authorList>
            <person name="Gomez Luciano L.B."/>
            <person name="Jason Tsai I."/>
            <person name="Chuma I."/>
            <person name="Tosa Y."/>
            <person name="Chen Y.H."/>
            <person name="Li J.Y."/>
            <person name="Li M.Y."/>
            <person name="Jade Lu M.Y."/>
            <person name="Nakayashiki H."/>
            <person name="Li W.H."/>
        </authorList>
    </citation>
    <scope>NUCLEOTIDE SEQUENCE [LARGE SCALE GENOMIC DNA]</scope>
    <source>
        <strain evidence="1">MZ5-1-6</strain>
    </source>
</reference>
<evidence type="ECO:0000313" key="1">
    <source>
        <dbReference type="EMBL" id="QBZ61988.1"/>
    </source>
</evidence>
<name>A0A4V1C733_PYROR</name>